<evidence type="ECO:0008006" key="4">
    <source>
        <dbReference type="Google" id="ProtNLM"/>
    </source>
</evidence>
<organism evidence="2 3">
    <name type="scientific">Mya arenaria</name>
    <name type="common">Soft-shell clam</name>
    <dbReference type="NCBI Taxonomy" id="6604"/>
    <lineage>
        <taxon>Eukaryota</taxon>
        <taxon>Metazoa</taxon>
        <taxon>Spiralia</taxon>
        <taxon>Lophotrochozoa</taxon>
        <taxon>Mollusca</taxon>
        <taxon>Bivalvia</taxon>
        <taxon>Autobranchia</taxon>
        <taxon>Heteroconchia</taxon>
        <taxon>Euheterodonta</taxon>
        <taxon>Imparidentia</taxon>
        <taxon>Neoheterodontei</taxon>
        <taxon>Myida</taxon>
        <taxon>Myoidea</taxon>
        <taxon>Myidae</taxon>
        <taxon>Mya</taxon>
    </lineage>
</organism>
<feature type="signal peptide" evidence="1">
    <location>
        <begin position="1"/>
        <end position="18"/>
    </location>
</feature>
<keyword evidence="1" id="KW-0732">Signal</keyword>
<gene>
    <name evidence="2" type="ORF">MAR_021803</name>
</gene>
<sequence length="346" mass="38796">MSCFGYLHLNINLYSVLCFTVCSAAIHISGESDLLLEGDAPLTLTCVNDLNSDVDFRFNSKLIGTCYKVFGCNSKDPNFTLSANTSSALYTYSLHTVSNFNTIHCGTYRCTDIDNINLHDSVSVAYKGFDNTSFTVDENNVSFSITTSCTFHAAMQDMTVSWFYIDNSSLPRTDLSTEDGFNKTNECTNYKCDTSQAKSFTFGLHFKDRPERFHMALIEVKVVYSQYLYKPLVWRSLKMYPVKDNRKERVGEVITPITDNGHVSTTNEYEERSNGPDINLSMCGEGSNAHTSSINKCKEEFVDSKSSTSACGIDFGVRQQTTNECGYESIVASLSKKRVRGRFQRS</sequence>
<feature type="chain" id="PRO_5046289746" description="Ig-like domain-containing protein" evidence="1">
    <location>
        <begin position="19"/>
        <end position="346"/>
    </location>
</feature>
<evidence type="ECO:0000313" key="2">
    <source>
        <dbReference type="EMBL" id="WAR06434.1"/>
    </source>
</evidence>
<evidence type="ECO:0000313" key="3">
    <source>
        <dbReference type="Proteomes" id="UP001164746"/>
    </source>
</evidence>
<keyword evidence="3" id="KW-1185">Reference proteome</keyword>
<evidence type="ECO:0000256" key="1">
    <source>
        <dbReference type="SAM" id="SignalP"/>
    </source>
</evidence>
<protein>
    <recommendedName>
        <fullName evidence="4">Ig-like domain-containing protein</fullName>
    </recommendedName>
</protein>
<reference evidence="2" key="1">
    <citation type="submission" date="2022-11" db="EMBL/GenBank/DDBJ databases">
        <title>Centuries of genome instability and evolution in soft-shell clam transmissible cancer (bioRxiv).</title>
        <authorList>
            <person name="Hart S.F.M."/>
            <person name="Yonemitsu M.A."/>
            <person name="Giersch R.M."/>
            <person name="Beal B.F."/>
            <person name="Arriagada G."/>
            <person name="Davis B.W."/>
            <person name="Ostrander E.A."/>
            <person name="Goff S.P."/>
            <person name="Metzger M.J."/>
        </authorList>
    </citation>
    <scope>NUCLEOTIDE SEQUENCE</scope>
    <source>
        <strain evidence="2">MELC-2E11</strain>
        <tissue evidence="2">Siphon/mantle</tissue>
    </source>
</reference>
<proteinExistence type="predicted"/>
<dbReference type="EMBL" id="CP111016">
    <property type="protein sequence ID" value="WAR06434.1"/>
    <property type="molecule type" value="Genomic_DNA"/>
</dbReference>
<accession>A0ABY7EB78</accession>
<dbReference type="Proteomes" id="UP001164746">
    <property type="component" value="Chromosome 5"/>
</dbReference>
<name>A0ABY7EB78_MYAAR</name>